<dbReference type="EMBL" id="JAHRIN010067245">
    <property type="protein sequence ID" value="MEQ2214147.1"/>
    <property type="molecule type" value="Genomic_DNA"/>
</dbReference>
<feature type="region of interest" description="Disordered" evidence="1">
    <location>
        <begin position="94"/>
        <end position="113"/>
    </location>
</feature>
<gene>
    <name evidence="2" type="ORF">XENOCAPTIV_012376</name>
</gene>
<organism evidence="2 3">
    <name type="scientific">Xenoophorus captivus</name>
    <dbReference type="NCBI Taxonomy" id="1517983"/>
    <lineage>
        <taxon>Eukaryota</taxon>
        <taxon>Metazoa</taxon>
        <taxon>Chordata</taxon>
        <taxon>Craniata</taxon>
        <taxon>Vertebrata</taxon>
        <taxon>Euteleostomi</taxon>
        <taxon>Actinopterygii</taxon>
        <taxon>Neopterygii</taxon>
        <taxon>Teleostei</taxon>
        <taxon>Neoteleostei</taxon>
        <taxon>Acanthomorphata</taxon>
        <taxon>Ovalentaria</taxon>
        <taxon>Atherinomorphae</taxon>
        <taxon>Cyprinodontiformes</taxon>
        <taxon>Goodeidae</taxon>
        <taxon>Xenoophorus</taxon>
    </lineage>
</organism>
<comment type="caution">
    <text evidence="2">The sequence shown here is derived from an EMBL/GenBank/DDBJ whole genome shotgun (WGS) entry which is preliminary data.</text>
</comment>
<name>A0ABV0S3L6_9TELE</name>
<evidence type="ECO:0000313" key="2">
    <source>
        <dbReference type="EMBL" id="MEQ2214147.1"/>
    </source>
</evidence>
<keyword evidence="3" id="KW-1185">Reference proteome</keyword>
<proteinExistence type="predicted"/>
<evidence type="ECO:0000313" key="3">
    <source>
        <dbReference type="Proteomes" id="UP001434883"/>
    </source>
</evidence>
<sequence>MGERRARSFHMTCHVQRDYGSRMRSSFIRCSPNGCASSSISLSLDQEMDLAASTGSTTGCGALPVPASDIGHYSPVSLELDPLAVNNRSGFPCLPPADTKDPDLQIAHSQLSD</sequence>
<dbReference type="Proteomes" id="UP001434883">
    <property type="component" value="Unassembled WGS sequence"/>
</dbReference>
<reference evidence="2 3" key="1">
    <citation type="submission" date="2021-06" db="EMBL/GenBank/DDBJ databases">
        <authorList>
            <person name="Palmer J.M."/>
        </authorList>
    </citation>
    <scope>NUCLEOTIDE SEQUENCE [LARGE SCALE GENOMIC DNA]</scope>
    <source>
        <strain evidence="2 3">XC_2019</strain>
        <tissue evidence="2">Muscle</tissue>
    </source>
</reference>
<evidence type="ECO:0000256" key="1">
    <source>
        <dbReference type="SAM" id="MobiDB-lite"/>
    </source>
</evidence>
<protein>
    <submittedName>
        <fullName evidence="2">Uncharacterized protein</fullName>
    </submittedName>
</protein>
<accession>A0ABV0S3L6</accession>